<feature type="region of interest" description="Disordered" evidence="1">
    <location>
        <begin position="1"/>
        <end position="30"/>
    </location>
</feature>
<keyword evidence="4" id="KW-1185">Reference proteome</keyword>
<evidence type="ECO:0000259" key="2">
    <source>
        <dbReference type="Pfam" id="PF13577"/>
    </source>
</evidence>
<dbReference type="SUPFAM" id="SSF54427">
    <property type="entry name" value="NTF2-like"/>
    <property type="match status" value="1"/>
</dbReference>
<proteinExistence type="predicted"/>
<dbReference type="Gene3D" id="3.10.450.50">
    <property type="match status" value="1"/>
</dbReference>
<accession>A0A6N7ZBN7</accession>
<organism evidence="3 4">
    <name type="scientific">Amycolatopsis pithecellobii</name>
    <dbReference type="NCBI Taxonomy" id="664692"/>
    <lineage>
        <taxon>Bacteria</taxon>
        <taxon>Bacillati</taxon>
        <taxon>Actinomycetota</taxon>
        <taxon>Actinomycetes</taxon>
        <taxon>Pseudonocardiales</taxon>
        <taxon>Pseudonocardiaceae</taxon>
        <taxon>Amycolatopsis</taxon>
    </lineage>
</organism>
<name>A0A6N7ZBN7_9PSEU</name>
<reference evidence="3 4" key="1">
    <citation type="submission" date="2019-11" db="EMBL/GenBank/DDBJ databases">
        <title>Draft genome of Amycolatopsis RM579.</title>
        <authorList>
            <person name="Duangmal K."/>
            <person name="Mingma R."/>
        </authorList>
    </citation>
    <scope>NUCLEOTIDE SEQUENCE [LARGE SCALE GENOMIC DNA]</scope>
    <source>
        <strain evidence="3 4">RM579</strain>
    </source>
</reference>
<evidence type="ECO:0000313" key="3">
    <source>
        <dbReference type="EMBL" id="MTD59118.1"/>
    </source>
</evidence>
<dbReference type="AlphaFoldDB" id="A0A6N7ZBN7"/>
<feature type="domain" description="SnoaL-like" evidence="2">
    <location>
        <begin position="33"/>
        <end position="145"/>
    </location>
</feature>
<dbReference type="Proteomes" id="UP000440096">
    <property type="component" value="Unassembled WGS sequence"/>
</dbReference>
<protein>
    <recommendedName>
        <fullName evidence="2">SnoaL-like domain-containing protein</fullName>
    </recommendedName>
</protein>
<dbReference type="Pfam" id="PF13577">
    <property type="entry name" value="SnoaL_4"/>
    <property type="match status" value="1"/>
</dbReference>
<dbReference type="OrthoDB" id="7510033at2"/>
<feature type="compositionally biased region" description="Polar residues" evidence="1">
    <location>
        <begin position="10"/>
        <end position="19"/>
    </location>
</feature>
<evidence type="ECO:0000256" key="1">
    <source>
        <dbReference type="SAM" id="MobiDB-lite"/>
    </source>
</evidence>
<gene>
    <name evidence="3" type="ORF">GKO32_34815</name>
</gene>
<dbReference type="EMBL" id="WMBA01000089">
    <property type="protein sequence ID" value="MTD59118.1"/>
    <property type="molecule type" value="Genomic_DNA"/>
</dbReference>
<comment type="caution">
    <text evidence="3">The sequence shown here is derived from an EMBL/GenBank/DDBJ whole genome shotgun (WGS) entry which is preliminary data.</text>
</comment>
<sequence>MFRNLWRTGMSPSQTATEHSPQRRSRGGNMSNADEAAVARFYEHYARVVDDQDYDALAALCSPDVRLILNGDEHHGAGDFVAVYREALGSAVGSRHLITNIGLDLSDGIRARTYLLVEWWSESWTRQGVGRYEDDLAWVDGQLVFAVKRIYLERVVELTAPAHEEVA</sequence>
<dbReference type="InterPro" id="IPR037401">
    <property type="entry name" value="SnoaL-like"/>
</dbReference>
<dbReference type="InterPro" id="IPR032710">
    <property type="entry name" value="NTF2-like_dom_sf"/>
</dbReference>
<evidence type="ECO:0000313" key="4">
    <source>
        <dbReference type="Proteomes" id="UP000440096"/>
    </source>
</evidence>